<keyword evidence="4 6" id="KW-0472">Membrane</keyword>
<evidence type="ECO:0000256" key="6">
    <source>
        <dbReference type="SAM" id="Phobius"/>
    </source>
</evidence>
<feature type="transmembrane region" description="Helical" evidence="6">
    <location>
        <begin position="7"/>
        <end position="24"/>
    </location>
</feature>
<dbReference type="PANTHER" id="PTHR31042">
    <property type="entry name" value="CORE-2/I-BRANCHING BETA-1,6-N-ACETYLGLUCOSAMINYLTRANSFERASE FAMILY PROTEIN-RELATED"/>
    <property type="match status" value="1"/>
</dbReference>
<dbReference type="Proteomes" id="UP001159364">
    <property type="component" value="Linkage Group LG08"/>
</dbReference>
<dbReference type="GO" id="GO:0016757">
    <property type="term" value="F:glycosyltransferase activity"/>
    <property type="evidence" value="ECO:0007669"/>
    <property type="project" value="UniProtKB-KW"/>
</dbReference>
<comment type="caution">
    <text evidence="7">The sequence shown here is derived from an EMBL/GenBank/DDBJ whole genome shotgun (WGS) entry which is preliminary data.</text>
</comment>
<dbReference type="GO" id="GO:0016020">
    <property type="term" value="C:membrane"/>
    <property type="evidence" value="ECO:0007669"/>
    <property type="project" value="UniProtKB-SubCell"/>
</dbReference>
<evidence type="ECO:0000256" key="4">
    <source>
        <dbReference type="ARBA" id="ARBA00023136"/>
    </source>
</evidence>
<evidence type="ECO:0000256" key="1">
    <source>
        <dbReference type="ARBA" id="ARBA00004606"/>
    </source>
</evidence>
<dbReference type="AlphaFoldDB" id="A0AAV8UGB0"/>
<keyword evidence="2" id="KW-0328">Glycosyltransferase</keyword>
<evidence type="ECO:0000256" key="2">
    <source>
        <dbReference type="ARBA" id="ARBA00022676"/>
    </source>
</evidence>
<evidence type="ECO:0000256" key="5">
    <source>
        <dbReference type="ARBA" id="ARBA00023180"/>
    </source>
</evidence>
<dbReference type="Pfam" id="PF02485">
    <property type="entry name" value="Branch"/>
    <property type="match status" value="1"/>
</dbReference>
<evidence type="ECO:0000313" key="7">
    <source>
        <dbReference type="EMBL" id="KAJ8900098.1"/>
    </source>
</evidence>
<gene>
    <name evidence="7" type="ORF">K2173_024214</name>
</gene>
<dbReference type="InterPro" id="IPR003406">
    <property type="entry name" value="Glyco_trans_14"/>
</dbReference>
<protein>
    <recommendedName>
        <fullName evidence="9">Core-2/I-branching beta-1,6-N-acetylglucosaminyltransferase family protein</fullName>
    </recommendedName>
</protein>
<organism evidence="7 8">
    <name type="scientific">Erythroxylum novogranatense</name>
    <dbReference type="NCBI Taxonomy" id="1862640"/>
    <lineage>
        <taxon>Eukaryota</taxon>
        <taxon>Viridiplantae</taxon>
        <taxon>Streptophyta</taxon>
        <taxon>Embryophyta</taxon>
        <taxon>Tracheophyta</taxon>
        <taxon>Spermatophyta</taxon>
        <taxon>Magnoliopsida</taxon>
        <taxon>eudicotyledons</taxon>
        <taxon>Gunneridae</taxon>
        <taxon>Pentapetalae</taxon>
        <taxon>rosids</taxon>
        <taxon>fabids</taxon>
        <taxon>Malpighiales</taxon>
        <taxon>Erythroxylaceae</taxon>
        <taxon>Erythroxylum</taxon>
    </lineage>
</organism>
<keyword evidence="6" id="KW-0812">Transmembrane</keyword>
<accession>A0AAV8UGB0</accession>
<reference evidence="7 8" key="1">
    <citation type="submission" date="2021-09" db="EMBL/GenBank/DDBJ databases">
        <title>Genomic insights and catalytic innovation underlie evolution of tropane alkaloids biosynthesis.</title>
        <authorList>
            <person name="Wang Y.-J."/>
            <person name="Tian T."/>
            <person name="Huang J.-P."/>
            <person name="Huang S.-X."/>
        </authorList>
    </citation>
    <scope>NUCLEOTIDE SEQUENCE [LARGE SCALE GENOMIC DNA]</scope>
    <source>
        <strain evidence="7">KIB-2018</strain>
        <tissue evidence="7">Leaf</tissue>
    </source>
</reference>
<keyword evidence="8" id="KW-1185">Reference proteome</keyword>
<keyword evidence="6" id="KW-1133">Transmembrane helix</keyword>
<comment type="subcellular location">
    <subcellularLocation>
        <location evidence="1">Membrane</location>
        <topology evidence="1">Single-pass type II membrane protein</topology>
    </subcellularLocation>
</comment>
<name>A0AAV8UGB0_9ROSI</name>
<dbReference type="PANTHER" id="PTHR31042:SF108">
    <property type="entry name" value="CORE-2_I-BRANCHING BETA-1,6-N-ACETYLGLUCOSAMINYLTRANSFERASE FAMILY PROTEIN"/>
    <property type="match status" value="1"/>
</dbReference>
<evidence type="ECO:0000313" key="8">
    <source>
        <dbReference type="Proteomes" id="UP001159364"/>
    </source>
</evidence>
<proteinExistence type="predicted"/>
<evidence type="ECO:0000256" key="3">
    <source>
        <dbReference type="ARBA" id="ARBA00022679"/>
    </source>
</evidence>
<dbReference type="EMBL" id="JAIWQS010000008">
    <property type="protein sequence ID" value="KAJ8900098.1"/>
    <property type="molecule type" value="Genomic_DNA"/>
</dbReference>
<evidence type="ECO:0008006" key="9">
    <source>
        <dbReference type="Google" id="ProtNLM"/>
    </source>
</evidence>
<dbReference type="InterPro" id="IPR044174">
    <property type="entry name" value="BC10-like"/>
</dbReference>
<keyword evidence="5" id="KW-0325">Glycoprotein</keyword>
<sequence length="343" mass="39665">MFIASPLLYSFALVLSLTFLYIFGPQIIFTLNQQYDELDDLSLFTKALKPSDQISHLSTINPTPKIAFLFLTNSDLSFAPLWERFFDGNAHLYNIYVHADPYVKLSGDVGIFKTHFIPSKRTERGSASLISAERRLLARAVLDDPMNLYFALVSQRCVPLHSFRFFYLTLFGNSAFRAFTTQHRHRSFIEIISNEPNLPERYNARGDNVMVPEVPFEEFRVGSQFFVLAKRHALVVLKDRKLWRKFKLPCLNVDSCYPEEHYFPTLLSMADLKGCSKYTLTNVNWTGSFDGHPYVYEAHEVSAELVNRLRQSNSSYSYFFARKFSPDCLEPLMSIAEDVIFRD</sequence>
<keyword evidence="3" id="KW-0808">Transferase</keyword>